<organism evidence="1 2">
    <name type="scientific">Plasmodium yoelii yoelii</name>
    <dbReference type="NCBI Taxonomy" id="73239"/>
    <lineage>
        <taxon>Eukaryota</taxon>
        <taxon>Sar</taxon>
        <taxon>Alveolata</taxon>
        <taxon>Apicomplexa</taxon>
        <taxon>Aconoidasida</taxon>
        <taxon>Haemosporida</taxon>
        <taxon>Plasmodiidae</taxon>
        <taxon>Plasmodium</taxon>
        <taxon>Plasmodium (Vinckeia)</taxon>
    </lineage>
</organism>
<dbReference type="Proteomes" id="UP000008553">
    <property type="component" value="Unassembled WGS sequence"/>
</dbReference>
<evidence type="ECO:0000313" key="2">
    <source>
        <dbReference type="Proteomes" id="UP000008553"/>
    </source>
</evidence>
<reference evidence="1 2" key="1">
    <citation type="journal article" date="2002" name="Nature">
        <title>Genome sequence and comparative analysis of the model rodent malaria parasite Plasmodium yoelii yoelii.</title>
        <authorList>
            <person name="Carlton J.M."/>
            <person name="Angiuoli S.V."/>
            <person name="Suh B.B."/>
            <person name="Kooij T.W."/>
            <person name="Pertea M."/>
            <person name="Silva J.C."/>
            <person name="Ermolaeva M.D."/>
            <person name="Allen J.E."/>
            <person name="Selengut J.D."/>
            <person name="Koo H.L."/>
            <person name="Peterson J.D."/>
            <person name="Pop M."/>
            <person name="Kosack D.S."/>
            <person name="Shumway M.F."/>
            <person name="Bidwell S.L."/>
            <person name="Shallom S.J."/>
            <person name="van Aken S.E."/>
            <person name="Riedmuller S.B."/>
            <person name="Feldblyum T.V."/>
            <person name="Cho J.K."/>
            <person name="Quackenbush J."/>
            <person name="Sedegah M."/>
            <person name="Shoaibi A."/>
            <person name="Cummings L.M."/>
            <person name="Florens L."/>
            <person name="Yates J.R."/>
            <person name="Raine J.D."/>
            <person name="Sinden R.E."/>
            <person name="Harris M.A."/>
            <person name="Cunningham D.A."/>
            <person name="Preiser P.R."/>
            <person name="Bergman L.W."/>
            <person name="Vaidya A.B."/>
            <person name="van Lin L.H."/>
            <person name="Janse C.J."/>
            <person name="Waters A.P."/>
            <person name="Smith H.O."/>
            <person name="White O.R."/>
            <person name="Salzberg S.L."/>
            <person name="Venter J.C."/>
            <person name="Fraser C.M."/>
            <person name="Hoffman S.L."/>
            <person name="Gardner M.J."/>
            <person name="Carucci D.J."/>
        </authorList>
    </citation>
    <scope>NUCLEOTIDE SEQUENCE [LARGE SCALE GENOMIC DNA]</scope>
    <source>
        <strain evidence="1 2">17XNL</strain>
    </source>
</reference>
<gene>
    <name evidence="1" type="ORF">PY06478</name>
</gene>
<dbReference type="InParanoid" id="Q7RAM1"/>
<keyword evidence="2" id="KW-1185">Reference proteome</keyword>
<proteinExistence type="predicted"/>
<accession>Q7RAM1</accession>
<dbReference type="EMBL" id="AABL01002193">
    <property type="protein sequence ID" value="EAA18703.1"/>
    <property type="molecule type" value="Genomic_DNA"/>
</dbReference>
<dbReference type="PaxDb" id="73239-Q7RAM1"/>
<name>Q7RAM1_PLAYO</name>
<comment type="caution">
    <text evidence="1">The sequence shown here is derived from an EMBL/GenBank/DDBJ whole genome shotgun (WGS) entry which is preliminary data.</text>
</comment>
<dbReference type="AlphaFoldDB" id="Q7RAM1"/>
<sequence length="19" mass="2533">MIYFYARCIYFFYYTINKI</sequence>
<evidence type="ECO:0000313" key="1">
    <source>
        <dbReference type="EMBL" id="EAA18703.1"/>
    </source>
</evidence>
<protein>
    <submittedName>
        <fullName evidence="1">Uncharacterized protein</fullName>
    </submittedName>
</protein>